<evidence type="ECO:0000313" key="15">
    <source>
        <dbReference type="EMBL" id="CCH46512.1"/>
    </source>
</evidence>
<dbReference type="UniPathway" id="UPA00068">
    <property type="reaction ID" value="UER00106"/>
</dbReference>
<accession>K0KWU5</accession>
<dbReference type="PROSITE" id="PS51731">
    <property type="entry name" value="GNAT_NAGS"/>
    <property type="match status" value="1"/>
</dbReference>
<evidence type="ECO:0000256" key="7">
    <source>
        <dbReference type="ARBA" id="ARBA00022605"/>
    </source>
</evidence>
<evidence type="ECO:0000256" key="11">
    <source>
        <dbReference type="ARBA" id="ARBA00023315"/>
    </source>
</evidence>
<dbReference type="STRING" id="1206466.K0KWU5"/>
<dbReference type="AlphaFoldDB" id="K0KWU5"/>
<dbReference type="eggNOG" id="KOG2436">
    <property type="taxonomic scope" value="Eukaryota"/>
</dbReference>
<dbReference type="Proteomes" id="UP000009328">
    <property type="component" value="Unassembled WGS sequence"/>
</dbReference>
<dbReference type="GO" id="GO:0006592">
    <property type="term" value="P:ornithine biosynthetic process"/>
    <property type="evidence" value="ECO:0007669"/>
    <property type="project" value="TreeGrafter"/>
</dbReference>
<comment type="pathway">
    <text evidence="3 13">Amino-acid biosynthesis; L-arginine biosynthesis; N(2)-acetyl-L-ornithine from L-glutamate: step 1/4.</text>
</comment>
<evidence type="ECO:0000256" key="8">
    <source>
        <dbReference type="ARBA" id="ARBA00022679"/>
    </source>
</evidence>
<keyword evidence="11 13" id="KW-0012">Acyltransferase</keyword>
<feature type="domain" description="N-acetyltransferase" evidence="14">
    <location>
        <begin position="354"/>
        <end position="513"/>
    </location>
</feature>
<dbReference type="PIRSF" id="PIRSF007892">
    <property type="entry name" value="NAGS_fungal"/>
    <property type="match status" value="1"/>
</dbReference>
<keyword evidence="7 13" id="KW-0028">Amino-acid biosynthesis</keyword>
<comment type="catalytic activity">
    <reaction evidence="12 13">
        <text>L-glutamate + acetyl-CoA = N-acetyl-L-glutamate + CoA + H(+)</text>
        <dbReference type="Rhea" id="RHEA:24292"/>
        <dbReference type="ChEBI" id="CHEBI:15378"/>
        <dbReference type="ChEBI" id="CHEBI:29985"/>
        <dbReference type="ChEBI" id="CHEBI:44337"/>
        <dbReference type="ChEBI" id="CHEBI:57287"/>
        <dbReference type="ChEBI" id="CHEBI:57288"/>
        <dbReference type="EC" id="2.3.1.1"/>
    </reaction>
</comment>
<dbReference type="HOGENOM" id="CLU_013088_0_0_1"/>
<dbReference type="PANTHER" id="PTHR23342:SF4">
    <property type="entry name" value="AMINO-ACID ACETYLTRANSFERASE, MITOCHONDRIAL"/>
    <property type="match status" value="1"/>
</dbReference>
<comment type="function">
    <text evidence="1 13">N-acetylglutamate synthase involved in arginine biosynthesis.</text>
</comment>
<evidence type="ECO:0000256" key="13">
    <source>
        <dbReference type="PIRNR" id="PIRNR007892"/>
    </source>
</evidence>
<dbReference type="GO" id="GO:0004042">
    <property type="term" value="F:L-glutamate N-acetyltransferase activity"/>
    <property type="evidence" value="ECO:0007669"/>
    <property type="project" value="InterPro"/>
</dbReference>
<dbReference type="EC" id="2.3.1.1" evidence="5 13"/>
<evidence type="ECO:0000256" key="2">
    <source>
        <dbReference type="ARBA" id="ARBA00004173"/>
    </source>
</evidence>
<keyword evidence="10 13" id="KW-0496">Mitochondrion</keyword>
<proteinExistence type="inferred from homology"/>
<sequence length="515" mass="59299">MMLRNGRVVLRRLLSTGPLRFENNLKQNSNDNKELMLSILKLTTTRRETNNYLNKYSSFSKPRNGNDADSPLRIVIFKLRGNVLHHDEADLKKFKKTLDYIQKLGASPLILIDPDFLDKRFGLNFRSVDNYLFNQFDHLNKCLGEKNILQISPLRCLLTRSQDEFSLDIPNAIVNPLKEGKLPVVFPYVFDKQNGKEVILKSTDYLKQFITNLIKINKPETPVLTVEKLVFIDKLGGIPSMQRSNNSHVYINLNQEYDRILSELNIGHLTIHDKNIHVNNLENIKDILDTIPDDVTGIITTLEIANENLNLNPIIYNILTDRSLISSSLPTTKLNDKQDVHKKVSKTTIIRKGLKINTFKTFKDVDLLKFKHLIDTSFKRSINLDHYISRVEPILSQIIIVGDYDGIAIITNEKSTKTGESVPYLDKFAVSRETQGSLNIADIIVNILKRDYREVLLWRSKKTNPVNGWYFQRSNGSLSLEDSEFRIFWIGKQVNNTKLETFVEIGKSIKPSWDK</sequence>
<reference evidence="15 16" key="1">
    <citation type="journal article" date="2012" name="Eukaryot. Cell">
        <title>Draft genome sequence of Wickerhamomyces ciferrii NRRL Y-1031 F-60-10.</title>
        <authorList>
            <person name="Schneider J."/>
            <person name="Andrea H."/>
            <person name="Blom J."/>
            <person name="Jaenicke S."/>
            <person name="Ruckert C."/>
            <person name="Schorsch C."/>
            <person name="Szczepanowski R."/>
            <person name="Farwick M."/>
            <person name="Goesmann A."/>
            <person name="Puhler A."/>
            <person name="Schaffer S."/>
            <person name="Tauch A."/>
            <person name="Kohler T."/>
            <person name="Brinkrolf K."/>
        </authorList>
    </citation>
    <scope>NUCLEOTIDE SEQUENCE [LARGE SCALE GENOMIC DNA]</scope>
    <source>
        <strain evidence="16">ATCC 14091 / BCRC 22168 / CBS 111 / JCM 3599 / NBRC 0793 / NRRL Y-1031 F-60-10</strain>
    </source>
</reference>
<evidence type="ECO:0000313" key="16">
    <source>
        <dbReference type="Proteomes" id="UP000009328"/>
    </source>
</evidence>
<evidence type="ECO:0000256" key="5">
    <source>
        <dbReference type="ARBA" id="ARBA00012697"/>
    </source>
</evidence>
<gene>
    <name evidence="15" type="ORF">BN7_6105</name>
</gene>
<dbReference type="GO" id="GO:0006526">
    <property type="term" value="P:L-arginine biosynthetic process"/>
    <property type="evidence" value="ECO:0007669"/>
    <property type="project" value="UniProtKB-UniPathway"/>
</dbReference>
<evidence type="ECO:0000256" key="1">
    <source>
        <dbReference type="ARBA" id="ARBA00002294"/>
    </source>
</evidence>
<evidence type="ECO:0000256" key="3">
    <source>
        <dbReference type="ARBA" id="ARBA00004925"/>
    </source>
</evidence>
<dbReference type="Gene3D" id="3.40.630.30">
    <property type="match status" value="1"/>
</dbReference>
<dbReference type="InParanoid" id="K0KWU5"/>
<keyword evidence="8 13" id="KW-0808">Transferase</keyword>
<dbReference type="InterPro" id="IPR011190">
    <property type="entry name" value="GlcNAc_Synth_fun"/>
</dbReference>
<keyword evidence="16" id="KW-1185">Reference proteome</keyword>
<dbReference type="FunCoup" id="K0KWU5">
    <property type="interactions" value="113"/>
</dbReference>
<dbReference type="InterPro" id="IPR006855">
    <property type="entry name" value="Vertebrate-like_GNAT_dom"/>
</dbReference>
<dbReference type="EMBL" id="CAIF01000252">
    <property type="protein sequence ID" value="CCH46512.1"/>
    <property type="molecule type" value="Genomic_DNA"/>
</dbReference>
<dbReference type="PANTHER" id="PTHR23342">
    <property type="entry name" value="N-ACETYLGLUTAMATE SYNTHASE"/>
    <property type="match status" value="1"/>
</dbReference>
<comment type="similarity">
    <text evidence="4 13">Belongs to the acetyltransferase family.</text>
</comment>
<organism evidence="15 16">
    <name type="scientific">Wickerhamomyces ciferrii (strain ATCC 14091 / BCRC 22168 / CBS 111 / JCM 3599 / NBRC 0793 / NRRL Y-1031 F-60-10)</name>
    <name type="common">Yeast</name>
    <name type="synonym">Pichia ciferrii</name>
    <dbReference type="NCBI Taxonomy" id="1206466"/>
    <lineage>
        <taxon>Eukaryota</taxon>
        <taxon>Fungi</taxon>
        <taxon>Dikarya</taxon>
        <taxon>Ascomycota</taxon>
        <taxon>Saccharomycotina</taxon>
        <taxon>Saccharomycetes</taxon>
        <taxon>Phaffomycetales</taxon>
        <taxon>Wickerhamomycetaceae</taxon>
        <taxon>Wickerhamomyces</taxon>
    </lineage>
</organism>
<protein>
    <recommendedName>
        <fullName evidence="6 13">Amino-acid acetyltransferase, mitochondrial</fullName>
        <ecNumber evidence="5 13">2.3.1.1</ecNumber>
    </recommendedName>
    <alternativeName>
        <fullName evidence="13">Glutamate N-acetyltransferase</fullName>
    </alternativeName>
    <alternativeName>
        <fullName evidence="13">N-acetylglutamate synthase</fullName>
    </alternativeName>
</protein>
<evidence type="ECO:0000256" key="10">
    <source>
        <dbReference type="ARBA" id="ARBA00023128"/>
    </source>
</evidence>
<evidence type="ECO:0000256" key="9">
    <source>
        <dbReference type="ARBA" id="ARBA00022946"/>
    </source>
</evidence>
<evidence type="ECO:0000259" key="14">
    <source>
        <dbReference type="PROSITE" id="PS51731"/>
    </source>
</evidence>
<evidence type="ECO:0000256" key="12">
    <source>
        <dbReference type="ARBA" id="ARBA00048372"/>
    </source>
</evidence>
<dbReference type="Pfam" id="PF04768">
    <property type="entry name" value="NAT"/>
    <property type="match status" value="1"/>
</dbReference>
<comment type="subcellular location">
    <subcellularLocation>
        <location evidence="2 13">Mitochondrion</location>
    </subcellularLocation>
</comment>
<evidence type="ECO:0000256" key="4">
    <source>
        <dbReference type="ARBA" id="ARBA00008694"/>
    </source>
</evidence>
<name>K0KWU5_WICCF</name>
<keyword evidence="9" id="KW-0809">Transit peptide</keyword>
<comment type="caution">
    <text evidence="15">The sequence shown here is derived from an EMBL/GenBank/DDBJ whole genome shotgun (WGS) entry which is preliminary data.</text>
</comment>
<evidence type="ECO:0000256" key="6">
    <source>
        <dbReference type="ARBA" id="ARBA00018802"/>
    </source>
</evidence>
<dbReference type="GO" id="GO:0005759">
    <property type="term" value="C:mitochondrial matrix"/>
    <property type="evidence" value="ECO:0007669"/>
    <property type="project" value="TreeGrafter"/>
</dbReference>